<feature type="transmembrane region" description="Helical" evidence="5">
    <location>
        <begin position="189"/>
        <end position="210"/>
    </location>
</feature>
<accession>A0A1V6QPB6</accession>
<dbReference type="PROSITE" id="PS01130">
    <property type="entry name" value="SLC26A"/>
    <property type="match status" value="1"/>
</dbReference>
<feature type="transmembrane region" description="Helical" evidence="5">
    <location>
        <begin position="132"/>
        <end position="151"/>
    </location>
</feature>
<keyword evidence="2 5" id="KW-0812">Transmembrane</keyword>
<feature type="transmembrane region" description="Helical" evidence="5">
    <location>
        <begin position="256"/>
        <end position="278"/>
    </location>
</feature>
<feature type="domain" description="SLC26A/SulP transporter" evidence="6">
    <location>
        <begin position="195"/>
        <end position="287"/>
    </location>
</feature>
<evidence type="ECO:0000256" key="2">
    <source>
        <dbReference type="ARBA" id="ARBA00022692"/>
    </source>
</evidence>
<sequence>MPEPISTRVGHALVRVLGLDLGPAEPPVRDDNGPFSYVEHEPTATDWVHSHTPTAPQIRRYFVNMFPFLQWIVFYNTQWLIGDLVAGITVGAVVIPQSMAYAELAKLPPEYGLYSSFMGALVYWFFATSKDITIEPVAVMSTLVGSILIRVQAVHPEIPGPTIASALAIICGAIVAFLGFLRLGFIVDFISLGELPAAVIVLLIEHIAISKSFGREFIAIGISNLLGPFLGAYPATGSFSRTAIKAKCGVRTPLTGVITAIVVLLAIYALPALFFYIPKSSLSAVIMR</sequence>
<dbReference type="InterPro" id="IPR001902">
    <property type="entry name" value="SLC26A/SulP_fam"/>
</dbReference>
<dbReference type="GO" id="GO:0016020">
    <property type="term" value="C:membrane"/>
    <property type="evidence" value="ECO:0007669"/>
    <property type="project" value="UniProtKB-SubCell"/>
</dbReference>
<comment type="caution">
    <text evidence="7">The sequence shown here is derived from an EMBL/GenBank/DDBJ whole genome shotgun (WGS) entry which is preliminary data.</text>
</comment>
<dbReference type="InterPro" id="IPR018045">
    <property type="entry name" value="S04_transporter_CS"/>
</dbReference>
<keyword evidence="3 5" id="KW-1133">Transmembrane helix</keyword>
<dbReference type="EMBL" id="MDYN01000001">
    <property type="protein sequence ID" value="OQD90792.1"/>
    <property type="molecule type" value="Genomic_DNA"/>
</dbReference>
<feature type="transmembrane region" description="Helical" evidence="5">
    <location>
        <begin position="72"/>
        <end position="95"/>
    </location>
</feature>
<feature type="transmembrane region" description="Helical" evidence="5">
    <location>
        <begin position="163"/>
        <end position="183"/>
    </location>
</feature>
<dbReference type="InterPro" id="IPR011547">
    <property type="entry name" value="SLC26A/SulP_dom"/>
</dbReference>
<dbReference type="Pfam" id="PF00916">
    <property type="entry name" value="Sulfate_transp"/>
    <property type="match status" value="2"/>
</dbReference>
<evidence type="ECO:0000259" key="6">
    <source>
        <dbReference type="Pfam" id="PF00916"/>
    </source>
</evidence>
<proteinExistence type="predicted"/>
<evidence type="ECO:0000256" key="1">
    <source>
        <dbReference type="ARBA" id="ARBA00004141"/>
    </source>
</evidence>
<feature type="transmembrane region" description="Helical" evidence="5">
    <location>
        <begin position="217"/>
        <end position="236"/>
    </location>
</feature>
<dbReference type="STRING" id="416450.A0A1V6QPB6"/>
<keyword evidence="4 5" id="KW-0472">Membrane</keyword>
<evidence type="ECO:0000256" key="5">
    <source>
        <dbReference type="SAM" id="Phobius"/>
    </source>
</evidence>
<evidence type="ECO:0000313" key="8">
    <source>
        <dbReference type="Proteomes" id="UP000191672"/>
    </source>
</evidence>
<feature type="transmembrane region" description="Helical" evidence="5">
    <location>
        <begin position="107"/>
        <end position="126"/>
    </location>
</feature>
<dbReference type="GO" id="GO:0008271">
    <property type="term" value="F:secondary active sulfate transmembrane transporter activity"/>
    <property type="evidence" value="ECO:0007669"/>
    <property type="project" value="InterPro"/>
</dbReference>
<dbReference type="PANTHER" id="PTHR11814">
    <property type="entry name" value="SULFATE TRANSPORTER"/>
    <property type="match status" value="1"/>
</dbReference>
<feature type="domain" description="SLC26A/SulP transporter" evidence="6">
    <location>
        <begin position="80"/>
        <end position="191"/>
    </location>
</feature>
<name>A0A1V6QPB6_9EURO</name>
<comment type="subcellular location">
    <subcellularLocation>
        <location evidence="1">Membrane</location>
        <topology evidence="1">Multi-pass membrane protein</topology>
    </subcellularLocation>
</comment>
<evidence type="ECO:0000256" key="4">
    <source>
        <dbReference type="ARBA" id="ARBA00023136"/>
    </source>
</evidence>
<keyword evidence="8" id="KW-1185">Reference proteome</keyword>
<dbReference type="Proteomes" id="UP000191672">
    <property type="component" value="Unassembled WGS sequence"/>
</dbReference>
<evidence type="ECO:0000256" key="3">
    <source>
        <dbReference type="ARBA" id="ARBA00022989"/>
    </source>
</evidence>
<dbReference type="AlphaFoldDB" id="A0A1V6QPB6"/>
<organism evidence="7 8">
    <name type="scientific">Penicillium antarcticum</name>
    <dbReference type="NCBI Taxonomy" id="416450"/>
    <lineage>
        <taxon>Eukaryota</taxon>
        <taxon>Fungi</taxon>
        <taxon>Dikarya</taxon>
        <taxon>Ascomycota</taxon>
        <taxon>Pezizomycotina</taxon>
        <taxon>Eurotiomycetes</taxon>
        <taxon>Eurotiomycetidae</taxon>
        <taxon>Eurotiales</taxon>
        <taxon>Aspergillaceae</taxon>
        <taxon>Penicillium</taxon>
    </lineage>
</organism>
<reference evidence="8" key="1">
    <citation type="journal article" date="2017" name="Nat. Microbiol.">
        <title>Global analysis of biosynthetic gene clusters reveals vast potential of secondary metabolite production in Penicillium species.</title>
        <authorList>
            <person name="Nielsen J.C."/>
            <person name="Grijseels S."/>
            <person name="Prigent S."/>
            <person name="Ji B."/>
            <person name="Dainat J."/>
            <person name="Nielsen K.F."/>
            <person name="Frisvad J.C."/>
            <person name="Workman M."/>
            <person name="Nielsen J."/>
        </authorList>
    </citation>
    <scope>NUCLEOTIDE SEQUENCE [LARGE SCALE GENOMIC DNA]</scope>
    <source>
        <strain evidence="8">IBT 31811</strain>
    </source>
</reference>
<evidence type="ECO:0000313" key="7">
    <source>
        <dbReference type="EMBL" id="OQD90792.1"/>
    </source>
</evidence>
<gene>
    <name evidence="7" type="ORF">PENANT_c001G10823</name>
</gene>
<protein>
    <recommendedName>
        <fullName evidence="6">SLC26A/SulP transporter domain-containing protein</fullName>
    </recommendedName>
</protein>